<protein>
    <submittedName>
        <fullName evidence="1">Helix-turn-helix domain-containing protein</fullName>
    </submittedName>
</protein>
<reference evidence="1" key="1">
    <citation type="submission" date="2020-09" db="EMBL/GenBank/DDBJ databases">
        <title>Streptomyces canutascabiei sp. nov., which causes potato common scab and is distributed across the world.</title>
        <authorList>
            <person name="Nguyen H.P."/>
            <person name="Weisberg A.J."/>
            <person name="Chang J.H."/>
            <person name="Clarke C.R."/>
        </authorList>
    </citation>
    <scope>NUCLEOTIDE SEQUENCE</scope>
    <source>
        <strain evidence="1">ID-01-6.2a</strain>
    </source>
</reference>
<dbReference type="Pfam" id="PF13384">
    <property type="entry name" value="HTH_23"/>
    <property type="match status" value="1"/>
</dbReference>
<dbReference type="SUPFAM" id="SSF88659">
    <property type="entry name" value="Sigma3 and sigma4 domains of RNA polymerase sigma factors"/>
    <property type="match status" value="1"/>
</dbReference>
<dbReference type="AlphaFoldDB" id="A0A927L0N2"/>
<evidence type="ECO:0000313" key="2">
    <source>
        <dbReference type="Proteomes" id="UP000661025"/>
    </source>
</evidence>
<sequence length="90" mass="10180">MLRFLNAVGAFEGIEDDAACAKAITDVLKDWPESHARLRELRQERVLRMRAEGKTWQEIGDALGVHFTRAQQIAKGFRGSKRPKKDEAEG</sequence>
<evidence type="ECO:0000313" key="1">
    <source>
        <dbReference type="EMBL" id="MBD9723475.1"/>
    </source>
</evidence>
<gene>
    <name evidence="1" type="ORF">IHE70_09495</name>
</gene>
<organism evidence="1 2">
    <name type="scientific">Streptomyces caniscabiei</name>
    <dbReference type="NCBI Taxonomy" id="2746961"/>
    <lineage>
        <taxon>Bacteria</taxon>
        <taxon>Bacillati</taxon>
        <taxon>Actinomycetota</taxon>
        <taxon>Actinomycetes</taxon>
        <taxon>Kitasatosporales</taxon>
        <taxon>Streptomycetaceae</taxon>
        <taxon>Streptomyces</taxon>
    </lineage>
</organism>
<dbReference type="EMBL" id="JACYXT010000003">
    <property type="protein sequence ID" value="MBD9723475.1"/>
    <property type="molecule type" value="Genomic_DNA"/>
</dbReference>
<accession>A0A927L0N2</accession>
<name>A0A927L0N2_9ACTN</name>
<dbReference type="InterPro" id="IPR013324">
    <property type="entry name" value="RNA_pol_sigma_r3/r4-like"/>
</dbReference>
<proteinExistence type="predicted"/>
<comment type="caution">
    <text evidence="1">The sequence shown here is derived from an EMBL/GenBank/DDBJ whole genome shotgun (WGS) entry which is preliminary data.</text>
</comment>
<dbReference type="Proteomes" id="UP000661025">
    <property type="component" value="Unassembled WGS sequence"/>
</dbReference>